<protein>
    <submittedName>
        <fullName evidence="2">Unannotated protein</fullName>
    </submittedName>
</protein>
<feature type="compositionally biased region" description="Low complexity" evidence="1">
    <location>
        <begin position="70"/>
        <end position="83"/>
    </location>
</feature>
<proteinExistence type="predicted"/>
<feature type="compositionally biased region" description="Polar residues" evidence="1">
    <location>
        <begin position="95"/>
        <end position="117"/>
    </location>
</feature>
<reference evidence="2" key="1">
    <citation type="submission" date="2020-05" db="EMBL/GenBank/DDBJ databases">
        <authorList>
            <person name="Chiriac C."/>
            <person name="Salcher M."/>
            <person name="Ghai R."/>
            <person name="Kavagutti S V."/>
        </authorList>
    </citation>
    <scope>NUCLEOTIDE SEQUENCE</scope>
</reference>
<accession>A0A6J7K0Z1</accession>
<feature type="region of interest" description="Disordered" evidence="1">
    <location>
        <begin position="63"/>
        <end position="117"/>
    </location>
</feature>
<dbReference type="EMBL" id="CAFBMK010000319">
    <property type="protein sequence ID" value="CAB4948843.1"/>
    <property type="molecule type" value="Genomic_DNA"/>
</dbReference>
<organism evidence="2">
    <name type="scientific">freshwater metagenome</name>
    <dbReference type="NCBI Taxonomy" id="449393"/>
    <lineage>
        <taxon>unclassified sequences</taxon>
        <taxon>metagenomes</taxon>
        <taxon>ecological metagenomes</taxon>
    </lineage>
</organism>
<dbReference type="AlphaFoldDB" id="A0A6J7K0Z1"/>
<gene>
    <name evidence="2" type="ORF">UFOPK3564_03378</name>
</gene>
<name>A0A6J7K0Z1_9ZZZZ</name>
<sequence>MYPSAKWAIASPDSRQWVQWVSASSPSCPVATPKIARFRESRSPKWCRAAIAISPAVALVRPRMGASNRGPSQIASTSGSSGSKVWKSLMRKPTTRPSGASSRYAQSSDTTCQHPCG</sequence>
<evidence type="ECO:0000256" key="1">
    <source>
        <dbReference type="SAM" id="MobiDB-lite"/>
    </source>
</evidence>
<evidence type="ECO:0000313" key="2">
    <source>
        <dbReference type="EMBL" id="CAB4948843.1"/>
    </source>
</evidence>